<gene>
    <name evidence="3" type="ORF">COHA_010607</name>
</gene>
<comment type="caution">
    <text evidence="3">The sequence shown here is derived from an EMBL/GenBank/DDBJ whole genome shotgun (WGS) entry which is preliminary data.</text>
</comment>
<dbReference type="InterPro" id="IPR039367">
    <property type="entry name" value="Och1-like"/>
</dbReference>
<dbReference type="PANTHER" id="PTHR31834:SF1">
    <property type="entry name" value="INITIATION-SPECIFIC ALPHA-1,6-MANNOSYLTRANSFERASE"/>
    <property type="match status" value="1"/>
</dbReference>
<dbReference type="InterPro" id="IPR007577">
    <property type="entry name" value="GlycoTrfase_DXD_sugar-bd_CS"/>
</dbReference>
<keyword evidence="2" id="KW-0812">Transmembrane</keyword>
<feature type="compositionally biased region" description="Low complexity" evidence="1">
    <location>
        <begin position="553"/>
        <end position="568"/>
    </location>
</feature>
<feature type="region of interest" description="Disordered" evidence="1">
    <location>
        <begin position="1"/>
        <end position="46"/>
    </location>
</feature>
<dbReference type="GO" id="GO:0006487">
    <property type="term" value="P:protein N-linked glycosylation"/>
    <property type="evidence" value="ECO:0007669"/>
    <property type="project" value="TreeGrafter"/>
</dbReference>
<protein>
    <submittedName>
        <fullName evidence="3">Uncharacterized protein</fullName>
    </submittedName>
</protein>
<feature type="region of interest" description="Disordered" evidence="1">
    <location>
        <begin position="436"/>
        <end position="460"/>
    </location>
</feature>
<dbReference type="SUPFAM" id="SSF53448">
    <property type="entry name" value="Nucleotide-diphospho-sugar transferases"/>
    <property type="match status" value="1"/>
</dbReference>
<feature type="compositionally biased region" description="Low complexity" evidence="1">
    <location>
        <begin position="758"/>
        <end position="773"/>
    </location>
</feature>
<feature type="region of interest" description="Disordered" evidence="1">
    <location>
        <begin position="817"/>
        <end position="886"/>
    </location>
</feature>
<name>A0AAD5GX14_9CHLO</name>
<accession>A0AAD5GX14</accession>
<dbReference type="SUPFAM" id="SSF53335">
    <property type="entry name" value="S-adenosyl-L-methionine-dependent methyltransferases"/>
    <property type="match status" value="1"/>
</dbReference>
<dbReference type="GO" id="GO:0000009">
    <property type="term" value="F:alpha-1,6-mannosyltransferase activity"/>
    <property type="evidence" value="ECO:0007669"/>
    <property type="project" value="InterPro"/>
</dbReference>
<dbReference type="InterPro" id="IPR029044">
    <property type="entry name" value="Nucleotide-diphossugar_trans"/>
</dbReference>
<dbReference type="Pfam" id="PF04488">
    <property type="entry name" value="Gly_transf_sug"/>
    <property type="match status" value="1"/>
</dbReference>
<feature type="compositionally biased region" description="Basic residues" evidence="1">
    <location>
        <begin position="26"/>
        <end position="35"/>
    </location>
</feature>
<feature type="region of interest" description="Disordered" evidence="1">
    <location>
        <begin position="552"/>
        <end position="579"/>
    </location>
</feature>
<dbReference type="Proteomes" id="UP001205105">
    <property type="component" value="Unassembled WGS sequence"/>
</dbReference>
<dbReference type="Gene3D" id="3.90.550.20">
    <property type="match status" value="1"/>
</dbReference>
<keyword evidence="4" id="KW-1185">Reference proteome</keyword>
<feature type="region of interest" description="Disordered" evidence="1">
    <location>
        <begin position="754"/>
        <end position="784"/>
    </location>
</feature>
<evidence type="ECO:0000313" key="4">
    <source>
        <dbReference type="Proteomes" id="UP001205105"/>
    </source>
</evidence>
<dbReference type="EMBL" id="JADXDR010000257">
    <property type="protein sequence ID" value="KAI7835489.1"/>
    <property type="molecule type" value="Genomic_DNA"/>
</dbReference>
<dbReference type="PANTHER" id="PTHR31834">
    <property type="entry name" value="INITIATION-SPECIFIC ALPHA-1,6-MANNOSYLTRANSFERASE"/>
    <property type="match status" value="1"/>
</dbReference>
<organism evidence="3 4">
    <name type="scientific">Chlorella ohadii</name>
    <dbReference type="NCBI Taxonomy" id="2649997"/>
    <lineage>
        <taxon>Eukaryota</taxon>
        <taxon>Viridiplantae</taxon>
        <taxon>Chlorophyta</taxon>
        <taxon>core chlorophytes</taxon>
        <taxon>Trebouxiophyceae</taxon>
        <taxon>Chlorellales</taxon>
        <taxon>Chlorellaceae</taxon>
        <taxon>Chlorella clade</taxon>
        <taxon>Chlorella</taxon>
    </lineage>
</organism>
<evidence type="ECO:0000256" key="1">
    <source>
        <dbReference type="SAM" id="MobiDB-lite"/>
    </source>
</evidence>
<proteinExistence type="predicted"/>
<dbReference type="Gene3D" id="3.40.50.150">
    <property type="entry name" value="Vaccinia Virus protein VP39"/>
    <property type="match status" value="1"/>
</dbReference>
<dbReference type="AlphaFoldDB" id="A0AAD5GX14"/>
<keyword evidence="2" id="KW-0472">Membrane</keyword>
<dbReference type="GO" id="GO:0000136">
    <property type="term" value="C:mannan polymerase complex"/>
    <property type="evidence" value="ECO:0007669"/>
    <property type="project" value="TreeGrafter"/>
</dbReference>
<evidence type="ECO:0000313" key="3">
    <source>
        <dbReference type="EMBL" id="KAI7835489.1"/>
    </source>
</evidence>
<sequence length="886" mass="94536">MDALRERCTSPPPRLRYDDQLPLTHAGHKARRQHSGGRAAARGSRASRGRTWHLTVRFLLALLAVAVTVRVAHHLFGSPEPQLEDLMRLYGDALAPGGGSGAANASGGSSSKSSSAAAAADAVQQPKLIPRIIHQIHAGGSAAPVPTALLPYMASWRRLNPGWEVQLYDEQDCLEFVRSEFPEYLDAYRRLGKPVERANFFSYMVVLRHGGVYADLDAECRRPLDGVIASRDTLVAGWDTEWADPRAALEAGYVRQRQLVQSVFAGAPGHPALRELCDRIAAGVGKHHSFSADSRLDALERSGAGLFTDVLLAHAAAHPPAQRQDPWGVRLLPRVTFGAPVKPAHGLSPADPEVAVLHHPQDGAWGRRGSSSSWPQLVQDVTSEVARRWRHEKPADAWEAELKVMSERDAAQQLYPVSVDFEPPFDLLTHRLGQGERQSGADVGAALSTHGSWQPSVQPSRRPSLVEAVVGSMGGAGGKRNVLVDVGAGYGLLSLAAAARGHRVHAFELGSASLEALEASIQHNGFEHLVQVHKEALGSPQQEGYTCILPRQGAASGTSSSSGSSSGSRGSGGVPAGADVEVQRGYGPAAVHAMPAESCQLMTRRSAGAWAIPETDRVAALRVSANGWEGFVLQGFAPLLERADRPPVLAVEWNPAAMKAAGWRRPLKLLEWLYGLGYTDVSHSGYVCDSRWYSITYGIRRRGGITPEDLASLRQPTWCRLLPQHFSLLLDQAAQAAYPETLLLVSREVEAGNATTQGSSSSGASSDSSSSNGSSGGGTDEYGVPDAVSQALAEAALMVADASAHQTAAAVSDLTAAAGNGSRDSPAALAAQSLRHGGEAQRQRQPGQRSQQRPRQQQSQQQQAQTQQQPQQQPHHHESAAKQSPG</sequence>
<feature type="compositionally biased region" description="Low complexity" evidence="1">
    <location>
        <begin position="843"/>
        <end position="873"/>
    </location>
</feature>
<keyword evidence="2" id="KW-1133">Transmembrane helix</keyword>
<dbReference type="InterPro" id="IPR029063">
    <property type="entry name" value="SAM-dependent_MTases_sf"/>
</dbReference>
<evidence type="ECO:0000256" key="2">
    <source>
        <dbReference type="SAM" id="Phobius"/>
    </source>
</evidence>
<feature type="transmembrane region" description="Helical" evidence="2">
    <location>
        <begin position="54"/>
        <end position="76"/>
    </location>
</feature>
<reference evidence="3" key="1">
    <citation type="submission" date="2020-11" db="EMBL/GenBank/DDBJ databases">
        <title>Chlorella ohadii genome sequencing and assembly.</title>
        <authorList>
            <person name="Murik O."/>
            <person name="Treves H."/>
            <person name="Kedem I."/>
            <person name="Shotland Y."/>
            <person name="Kaplan A."/>
        </authorList>
    </citation>
    <scope>NUCLEOTIDE SEQUENCE</scope>
    <source>
        <strain evidence="3">1</strain>
    </source>
</reference>
<feature type="compositionally biased region" description="Polar residues" evidence="1">
    <location>
        <begin position="449"/>
        <end position="460"/>
    </location>
</feature>